<feature type="compositionally biased region" description="Basic and acidic residues" evidence="1">
    <location>
        <begin position="307"/>
        <end position="318"/>
    </location>
</feature>
<dbReference type="Proteomes" id="UP000076584">
    <property type="component" value="Unassembled WGS sequence"/>
</dbReference>
<name>A0A167A696_COLIC</name>
<dbReference type="InterPro" id="IPR021331">
    <property type="entry name" value="Hva1_TUDOR"/>
</dbReference>
<accession>A0A167A696</accession>
<dbReference type="AlphaFoldDB" id="A0A167A696"/>
<dbReference type="EMBL" id="LFIW01002023">
    <property type="protein sequence ID" value="KZL79766.1"/>
    <property type="molecule type" value="Genomic_DNA"/>
</dbReference>
<feature type="compositionally biased region" description="Basic and acidic residues" evidence="1">
    <location>
        <begin position="173"/>
        <end position="191"/>
    </location>
</feature>
<organism evidence="3 4">
    <name type="scientific">Colletotrichum incanum</name>
    <name type="common">Soybean anthracnose fungus</name>
    <dbReference type="NCBI Taxonomy" id="1573173"/>
    <lineage>
        <taxon>Eukaryota</taxon>
        <taxon>Fungi</taxon>
        <taxon>Dikarya</taxon>
        <taxon>Ascomycota</taxon>
        <taxon>Pezizomycotina</taxon>
        <taxon>Sordariomycetes</taxon>
        <taxon>Hypocreomycetidae</taxon>
        <taxon>Glomerellales</taxon>
        <taxon>Glomerellaceae</taxon>
        <taxon>Colletotrichum</taxon>
        <taxon>Colletotrichum spaethianum species complex</taxon>
    </lineage>
</organism>
<evidence type="ECO:0000256" key="1">
    <source>
        <dbReference type="SAM" id="MobiDB-lite"/>
    </source>
</evidence>
<evidence type="ECO:0000259" key="2">
    <source>
        <dbReference type="Pfam" id="PF11160"/>
    </source>
</evidence>
<dbReference type="Pfam" id="PF11160">
    <property type="entry name" value="Hva1_TUDOR"/>
    <property type="match status" value="1"/>
</dbReference>
<dbReference type="Pfam" id="PF11338">
    <property type="entry name" value="DUF3140"/>
    <property type="match status" value="1"/>
</dbReference>
<feature type="compositionally biased region" description="Basic and acidic residues" evidence="1">
    <location>
        <begin position="280"/>
        <end position="293"/>
    </location>
</feature>
<protein>
    <submittedName>
        <fullName evidence="3">Dna-binding protein</fullName>
    </submittedName>
</protein>
<dbReference type="GO" id="GO:0003677">
    <property type="term" value="F:DNA binding"/>
    <property type="evidence" value="ECO:0007669"/>
    <property type="project" value="UniProtKB-KW"/>
</dbReference>
<feature type="domain" description="Hypervirulence associated protein TUDOR" evidence="2">
    <location>
        <begin position="292"/>
        <end position="353"/>
    </location>
</feature>
<feature type="compositionally biased region" description="Acidic residues" evidence="1">
    <location>
        <begin position="197"/>
        <end position="219"/>
    </location>
</feature>
<gene>
    <name evidence="3" type="ORF">CI238_02110</name>
</gene>
<feature type="compositionally biased region" description="Basic and acidic residues" evidence="1">
    <location>
        <begin position="147"/>
        <end position="163"/>
    </location>
</feature>
<evidence type="ECO:0000313" key="3">
    <source>
        <dbReference type="EMBL" id="KZL79766.1"/>
    </source>
</evidence>
<reference evidence="3 4" key="1">
    <citation type="submission" date="2015-06" db="EMBL/GenBank/DDBJ databases">
        <title>Survival trade-offs in plant roots during colonization by closely related pathogenic and mutualistic fungi.</title>
        <authorList>
            <person name="Hacquard S."/>
            <person name="Kracher B."/>
            <person name="Hiruma K."/>
            <person name="Weinman A."/>
            <person name="Muench P."/>
            <person name="Garrido Oter R."/>
            <person name="Ver Loren van Themaat E."/>
            <person name="Dallerey J.-F."/>
            <person name="Damm U."/>
            <person name="Henrissat B."/>
            <person name="Lespinet O."/>
            <person name="Thon M."/>
            <person name="Kemen E."/>
            <person name="McHardy A.C."/>
            <person name="Schulze-Lefert P."/>
            <person name="O'Connell R.J."/>
        </authorList>
    </citation>
    <scope>NUCLEOTIDE SEQUENCE [LARGE SCALE GENOMIC DNA]</scope>
    <source>
        <strain evidence="3 4">MAFF 238704</strain>
    </source>
</reference>
<evidence type="ECO:0000313" key="4">
    <source>
        <dbReference type="Proteomes" id="UP000076584"/>
    </source>
</evidence>
<dbReference type="PANTHER" id="PTHR40630:SF1">
    <property type="entry name" value="DNA-BINDING PROTEIN"/>
    <property type="match status" value="1"/>
</dbReference>
<dbReference type="PANTHER" id="PTHR40630">
    <property type="entry name" value="POSSIBLE DNA-BINDING PROTEIN"/>
    <property type="match status" value="1"/>
</dbReference>
<keyword evidence="3" id="KW-0238">DNA-binding</keyword>
<keyword evidence="4" id="KW-1185">Reference proteome</keyword>
<feature type="non-terminal residue" evidence="3">
    <location>
        <position position="1"/>
    </location>
</feature>
<feature type="region of interest" description="Disordered" evidence="1">
    <location>
        <begin position="84"/>
        <end position="108"/>
    </location>
</feature>
<sequence>LVPSREGSQAHDCFSFTSKPCHCYSPSQQACKQAKQLHRNHLILLESQILSRTANMVKGREEVISEFNEYVNMTAEELESWLKSNDSNSAGWPKDDAEGDGETVGHDSGRKIVEILQANPEKKEDEYTDDQVEHMRKVVAYCKRHLAQESKSNSEKSPEEVKKTKSYASLKNWGHDFLKTQGKEGGAEKSNGKSSNQEDDEEEEEAEKVDEGKTEEDDKETEKAGDKRKNASDENGASKKRQTRQGEGQATEESEENGNKKEATEEIGDEESEEDDEEGGDAKETTKGPKKGDTVSWNWGNGQPEGKVLDVKGEKTTIETKSGNEVSRDGKPEDPAVVLDTGKSKAIKSAHELNES</sequence>
<feature type="compositionally biased region" description="Basic and acidic residues" evidence="1">
    <location>
        <begin position="220"/>
        <end position="232"/>
    </location>
</feature>
<feature type="region of interest" description="Disordered" evidence="1">
    <location>
        <begin position="147"/>
        <end position="356"/>
    </location>
</feature>
<feature type="compositionally biased region" description="Acidic residues" evidence="1">
    <location>
        <begin position="265"/>
        <end position="279"/>
    </location>
</feature>
<dbReference type="InterPro" id="IPR021487">
    <property type="entry name" value="DUF3140"/>
</dbReference>
<comment type="caution">
    <text evidence="3">The sequence shown here is derived from an EMBL/GenBank/DDBJ whole genome shotgun (WGS) entry which is preliminary data.</text>
</comment>
<dbReference type="STRING" id="1573173.A0A167A696"/>
<proteinExistence type="predicted"/>